<protein>
    <submittedName>
        <fullName evidence="1">Uncharacterized protein</fullName>
    </submittedName>
</protein>
<dbReference type="Proteomes" id="UP001165960">
    <property type="component" value="Unassembled WGS sequence"/>
</dbReference>
<gene>
    <name evidence="1" type="ORF">DSO57_1022259</name>
</gene>
<reference evidence="1" key="1">
    <citation type="submission" date="2022-04" db="EMBL/GenBank/DDBJ databases">
        <title>Genome of the entomopathogenic fungus Entomophthora muscae.</title>
        <authorList>
            <person name="Elya C."/>
            <person name="Lovett B.R."/>
            <person name="Lee E."/>
            <person name="Macias A.M."/>
            <person name="Hajek A.E."/>
            <person name="De Bivort B.L."/>
            <person name="Kasson M.T."/>
            <person name="De Fine Licht H.H."/>
            <person name="Stajich J.E."/>
        </authorList>
    </citation>
    <scope>NUCLEOTIDE SEQUENCE</scope>
    <source>
        <strain evidence="1">Berkeley</strain>
    </source>
</reference>
<accession>A0ACC2RHU9</accession>
<keyword evidence="2" id="KW-1185">Reference proteome</keyword>
<evidence type="ECO:0000313" key="1">
    <source>
        <dbReference type="EMBL" id="KAJ9049640.1"/>
    </source>
</evidence>
<comment type="caution">
    <text evidence="1">The sequence shown here is derived from an EMBL/GenBank/DDBJ whole genome shotgun (WGS) entry which is preliminary data.</text>
</comment>
<proteinExistence type="predicted"/>
<dbReference type="EMBL" id="QTSX02007211">
    <property type="protein sequence ID" value="KAJ9049640.1"/>
    <property type="molecule type" value="Genomic_DNA"/>
</dbReference>
<evidence type="ECO:0000313" key="2">
    <source>
        <dbReference type="Proteomes" id="UP001165960"/>
    </source>
</evidence>
<sequence>MAPSSEEAPNIIELSNREATRLINFIKSNTKQDNSDHLLAKGIEKRIQDGNPNWEESQALKQVFNTILTNSWENAPKFETNYEPFVP</sequence>
<name>A0ACC2RHU9_9FUNG</name>
<organism evidence="1 2">
    <name type="scientific">Entomophthora muscae</name>
    <dbReference type="NCBI Taxonomy" id="34485"/>
    <lineage>
        <taxon>Eukaryota</taxon>
        <taxon>Fungi</taxon>
        <taxon>Fungi incertae sedis</taxon>
        <taxon>Zoopagomycota</taxon>
        <taxon>Entomophthoromycotina</taxon>
        <taxon>Entomophthoromycetes</taxon>
        <taxon>Entomophthorales</taxon>
        <taxon>Entomophthoraceae</taxon>
        <taxon>Entomophthora</taxon>
    </lineage>
</organism>